<protein>
    <submittedName>
        <fullName evidence="2">Uncharacterized protein</fullName>
    </submittedName>
</protein>
<evidence type="ECO:0000313" key="2">
    <source>
        <dbReference type="EMBL" id="KAK9727398.1"/>
    </source>
</evidence>
<comment type="caution">
    <text evidence="2">The sequence shown here is derived from an EMBL/GenBank/DDBJ whole genome shotgun (WGS) entry which is preliminary data.</text>
</comment>
<sequence length="84" mass="9206">MRFPTGNTQLQQVEGGAMKSRTTKNTYPSISASYWQPAPTPSPYLIPGPNVDRCGTPYRSSLKTTRKLRICSGTNAKRLMAASI</sequence>
<evidence type="ECO:0000313" key="3">
    <source>
        <dbReference type="Proteomes" id="UP001458880"/>
    </source>
</evidence>
<keyword evidence="3" id="KW-1185">Reference proteome</keyword>
<reference evidence="2 3" key="1">
    <citation type="journal article" date="2024" name="BMC Genomics">
        <title>De novo assembly and annotation of Popillia japonica's genome with initial clues to its potential as an invasive pest.</title>
        <authorList>
            <person name="Cucini C."/>
            <person name="Boschi S."/>
            <person name="Funari R."/>
            <person name="Cardaioli E."/>
            <person name="Iannotti N."/>
            <person name="Marturano G."/>
            <person name="Paoli F."/>
            <person name="Bruttini M."/>
            <person name="Carapelli A."/>
            <person name="Frati F."/>
            <person name="Nardi F."/>
        </authorList>
    </citation>
    <scope>NUCLEOTIDE SEQUENCE [LARGE SCALE GENOMIC DNA]</scope>
    <source>
        <strain evidence="2">DMR45628</strain>
    </source>
</reference>
<proteinExistence type="predicted"/>
<feature type="region of interest" description="Disordered" evidence="1">
    <location>
        <begin position="1"/>
        <end position="24"/>
    </location>
</feature>
<dbReference type="Proteomes" id="UP001458880">
    <property type="component" value="Unassembled WGS sequence"/>
</dbReference>
<dbReference type="EMBL" id="JASPKY010000179">
    <property type="protein sequence ID" value="KAK9727398.1"/>
    <property type="molecule type" value="Genomic_DNA"/>
</dbReference>
<feature type="compositionally biased region" description="Polar residues" evidence="1">
    <location>
        <begin position="1"/>
        <end position="12"/>
    </location>
</feature>
<accession>A0AAW1L2F8</accession>
<evidence type="ECO:0000256" key="1">
    <source>
        <dbReference type="SAM" id="MobiDB-lite"/>
    </source>
</evidence>
<name>A0AAW1L2F8_POPJA</name>
<organism evidence="2 3">
    <name type="scientific">Popillia japonica</name>
    <name type="common">Japanese beetle</name>
    <dbReference type="NCBI Taxonomy" id="7064"/>
    <lineage>
        <taxon>Eukaryota</taxon>
        <taxon>Metazoa</taxon>
        <taxon>Ecdysozoa</taxon>
        <taxon>Arthropoda</taxon>
        <taxon>Hexapoda</taxon>
        <taxon>Insecta</taxon>
        <taxon>Pterygota</taxon>
        <taxon>Neoptera</taxon>
        <taxon>Endopterygota</taxon>
        <taxon>Coleoptera</taxon>
        <taxon>Polyphaga</taxon>
        <taxon>Scarabaeiformia</taxon>
        <taxon>Scarabaeidae</taxon>
        <taxon>Rutelinae</taxon>
        <taxon>Popillia</taxon>
    </lineage>
</organism>
<gene>
    <name evidence="2" type="ORF">QE152_g19171</name>
</gene>
<dbReference type="AlphaFoldDB" id="A0AAW1L2F8"/>